<proteinExistence type="predicted"/>
<feature type="chain" id="PRO_5024375063" description="DOMON domain-containing protein" evidence="7">
    <location>
        <begin position="31"/>
        <end position="238"/>
    </location>
</feature>
<evidence type="ECO:0000256" key="5">
    <source>
        <dbReference type="ARBA" id="ARBA00023136"/>
    </source>
</evidence>
<organism evidence="9 10">
    <name type="scientific">Mikania micrantha</name>
    <name type="common">bitter vine</name>
    <dbReference type="NCBI Taxonomy" id="192012"/>
    <lineage>
        <taxon>Eukaryota</taxon>
        <taxon>Viridiplantae</taxon>
        <taxon>Streptophyta</taxon>
        <taxon>Embryophyta</taxon>
        <taxon>Tracheophyta</taxon>
        <taxon>Spermatophyta</taxon>
        <taxon>Magnoliopsida</taxon>
        <taxon>eudicotyledons</taxon>
        <taxon>Gunneridae</taxon>
        <taxon>Pentapetalae</taxon>
        <taxon>asterids</taxon>
        <taxon>campanulids</taxon>
        <taxon>Asterales</taxon>
        <taxon>Asteraceae</taxon>
        <taxon>Asteroideae</taxon>
        <taxon>Heliantheae alliance</taxon>
        <taxon>Eupatorieae</taxon>
        <taxon>Mikania</taxon>
    </lineage>
</organism>
<dbReference type="AlphaFoldDB" id="A0A5N6L7D8"/>
<protein>
    <recommendedName>
        <fullName evidence="8">DOMON domain-containing protein</fullName>
    </recommendedName>
</protein>
<dbReference type="PROSITE" id="PS50836">
    <property type="entry name" value="DOMON"/>
    <property type="match status" value="1"/>
</dbReference>
<feature type="signal peptide" evidence="7">
    <location>
        <begin position="1"/>
        <end position="30"/>
    </location>
</feature>
<dbReference type="InterPro" id="IPR045265">
    <property type="entry name" value="AIR12_DOMON"/>
</dbReference>
<dbReference type="InterPro" id="IPR005018">
    <property type="entry name" value="DOMON_domain"/>
</dbReference>
<dbReference type="Proteomes" id="UP000326396">
    <property type="component" value="Unassembled WGS sequence"/>
</dbReference>
<dbReference type="GO" id="GO:0016020">
    <property type="term" value="C:membrane"/>
    <property type="evidence" value="ECO:0007669"/>
    <property type="project" value="UniProtKB-SubCell"/>
</dbReference>
<comment type="caution">
    <text evidence="9">The sequence shown here is derived from an EMBL/GenBank/DDBJ whole genome shotgun (WGS) entry which is preliminary data.</text>
</comment>
<feature type="domain" description="DOMON" evidence="8">
    <location>
        <begin position="52"/>
        <end position="165"/>
    </location>
</feature>
<evidence type="ECO:0000256" key="7">
    <source>
        <dbReference type="SAM" id="SignalP"/>
    </source>
</evidence>
<feature type="compositionally biased region" description="Low complexity" evidence="6">
    <location>
        <begin position="202"/>
        <end position="218"/>
    </location>
</feature>
<keyword evidence="3 7" id="KW-0732">Signal</keyword>
<evidence type="ECO:0000259" key="8">
    <source>
        <dbReference type="PROSITE" id="PS50836"/>
    </source>
</evidence>
<evidence type="ECO:0000313" key="10">
    <source>
        <dbReference type="Proteomes" id="UP000326396"/>
    </source>
</evidence>
<keyword evidence="5" id="KW-0472">Membrane</keyword>
<evidence type="ECO:0000313" key="9">
    <source>
        <dbReference type="EMBL" id="KAC9294236.1"/>
    </source>
</evidence>
<evidence type="ECO:0000256" key="3">
    <source>
        <dbReference type="ARBA" id="ARBA00022729"/>
    </source>
</evidence>
<dbReference type="PANTHER" id="PTHR23130">
    <property type="entry name" value="CYTOCHROME B561 AND DOMON DOMAIN-CONTAINING PROTEIN"/>
    <property type="match status" value="1"/>
</dbReference>
<evidence type="ECO:0000256" key="6">
    <source>
        <dbReference type="SAM" id="MobiDB-lite"/>
    </source>
</evidence>
<dbReference type="OrthoDB" id="2419613at2759"/>
<dbReference type="PIRSF" id="PIRSF037471">
    <property type="entry name" value="UCP037471"/>
    <property type="match status" value="1"/>
</dbReference>
<comment type="subcellular location">
    <subcellularLocation>
        <location evidence="1">Membrane</location>
    </subcellularLocation>
</comment>
<keyword evidence="10" id="KW-1185">Reference proteome</keyword>
<dbReference type="CDD" id="cd09629">
    <property type="entry name" value="DOMON_CIL1_like"/>
    <property type="match status" value="1"/>
</dbReference>
<feature type="region of interest" description="Disordered" evidence="6">
    <location>
        <begin position="199"/>
        <end position="218"/>
    </location>
</feature>
<dbReference type="EMBL" id="SZYD01002657">
    <property type="protein sequence ID" value="KAC9294236.1"/>
    <property type="molecule type" value="Genomic_DNA"/>
</dbReference>
<evidence type="ECO:0000256" key="2">
    <source>
        <dbReference type="ARBA" id="ARBA00022448"/>
    </source>
</evidence>
<evidence type="ECO:0000256" key="1">
    <source>
        <dbReference type="ARBA" id="ARBA00004370"/>
    </source>
</evidence>
<accession>A0A5N6L7D8</accession>
<keyword evidence="4" id="KW-0249">Electron transport</keyword>
<evidence type="ECO:0000256" key="4">
    <source>
        <dbReference type="ARBA" id="ARBA00022982"/>
    </source>
</evidence>
<name>A0A5N6L7D8_9ASTR</name>
<dbReference type="Pfam" id="PF04526">
    <property type="entry name" value="DUF568"/>
    <property type="match status" value="1"/>
</dbReference>
<keyword evidence="2" id="KW-0813">Transport</keyword>
<dbReference type="PANTHER" id="PTHR23130:SF157">
    <property type="entry name" value="AUXIN-INDUCED IN ROOT CULTURES PROTEIN 12"/>
    <property type="match status" value="1"/>
</dbReference>
<dbReference type="InterPro" id="IPR017214">
    <property type="entry name" value="UCP037471"/>
</dbReference>
<reference evidence="9 10" key="1">
    <citation type="submission" date="2019-05" db="EMBL/GenBank/DDBJ databases">
        <title>Mikania micrantha, genome provides insights into the molecular mechanism of rapid growth.</title>
        <authorList>
            <person name="Liu B."/>
        </authorList>
    </citation>
    <scope>NUCLEOTIDE SEQUENCE [LARGE SCALE GENOMIC DNA]</scope>
    <source>
        <strain evidence="9">NLD-2019</strain>
        <tissue evidence="9">Leaf</tissue>
    </source>
</reference>
<sequence length="238" mass="25676">MAFLCPKLPTLSVLRLTFASLLFLTSPAQSLNCSSQKFSNNLYTNCTDLPTLNSSLHWNHDNKTSSLSIAFVAPPSKPDGWIAWAINPTRTGMVGSQALIAFKDSKGSMTVKTFNLSSYSSIAEGNISFDVLTSRAEHSAGSMKIFATVKLPETMTEMNYVWQVGGSVVKGMPVKHEFLPENLNAKGKLLLQLTEKTQNNRTTAGSPATAPSPSTSSGSKNTVMYVFLMLIIGALISN</sequence>
<gene>
    <name evidence="9" type="ORF">E3N88_46025</name>
</gene>